<dbReference type="VEuPathDB" id="ToxoDB:TGVEG_440150"/>
<keyword evidence="3" id="KW-1185">Reference proteome</keyword>
<organism evidence="2 3">
    <name type="scientific">Toxoplasma gondii (strain ATCC 50861 / VEG)</name>
    <dbReference type="NCBI Taxonomy" id="432359"/>
    <lineage>
        <taxon>Eukaryota</taxon>
        <taxon>Sar</taxon>
        <taxon>Alveolata</taxon>
        <taxon>Apicomplexa</taxon>
        <taxon>Conoidasida</taxon>
        <taxon>Coccidia</taxon>
        <taxon>Eucoccidiorida</taxon>
        <taxon>Eimeriorina</taxon>
        <taxon>Sarcocystidae</taxon>
        <taxon>Toxoplasma</taxon>
    </lineage>
</organism>
<evidence type="ECO:0000256" key="1">
    <source>
        <dbReference type="SAM" id="MobiDB-lite"/>
    </source>
</evidence>
<protein>
    <submittedName>
        <fullName evidence="2">Uncharacterized protein</fullName>
    </submittedName>
</protein>
<dbReference type="Proteomes" id="UP000002226">
    <property type="component" value="Unassembled WGS sequence"/>
</dbReference>
<dbReference type="EMBL" id="AAYL02000061">
    <property type="protein sequence ID" value="ESS34661.1"/>
    <property type="molecule type" value="Genomic_DNA"/>
</dbReference>
<comment type="caution">
    <text evidence="2">The sequence shown here is derived from an EMBL/GenBank/DDBJ whole genome shotgun (WGS) entry which is preliminary data.</text>
</comment>
<gene>
    <name evidence="2" type="ORF">TGVEG_440150</name>
</gene>
<name>V4ZLN1_TOXGV</name>
<evidence type="ECO:0000313" key="3">
    <source>
        <dbReference type="Proteomes" id="UP000002226"/>
    </source>
</evidence>
<feature type="region of interest" description="Disordered" evidence="1">
    <location>
        <begin position="13"/>
        <end position="153"/>
    </location>
</feature>
<accession>V4ZLN1</accession>
<dbReference type="AlphaFoldDB" id="V4ZLN1"/>
<feature type="compositionally biased region" description="Polar residues" evidence="1">
    <location>
        <begin position="35"/>
        <end position="47"/>
    </location>
</feature>
<evidence type="ECO:0000313" key="2">
    <source>
        <dbReference type="EMBL" id="ESS34661.1"/>
    </source>
</evidence>
<proteinExistence type="predicted"/>
<feature type="compositionally biased region" description="Polar residues" evidence="1">
    <location>
        <begin position="71"/>
        <end position="105"/>
    </location>
</feature>
<reference evidence="2" key="1">
    <citation type="submission" date="2007-03" db="EMBL/GenBank/DDBJ databases">
        <authorList>
            <person name="Paulsen I."/>
        </authorList>
    </citation>
    <scope>NUCLEOTIDE SEQUENCE</scope>
    <source>
        <strain evidence="2">VEG</strain>
    </source>
</reference>
<sequence>MWMGPYWTCMDSIIVEPGPQEEDSVGKESEELPEANSQGAERPTQPSADAEGQHTGTPDLDGSSEGETHPDTQSPGHGSASPQAESVPNGQISGIPTSTPDNQEYQLPEVQENGGGDGEVGDSADPQDSAGQGNHDAHEDEDPQKKTSGQGVNRVQWDCQIHTTKEPLLVLNRLSQSSLLFR</sequence>